<evidence type="ECO:0000313" key="2">
    <source>
        <dbReference type="EMBL" id="NDK38316.1"/>
    </source>
</evidence>
<dbReference type="PROSITE" id="PS51257">
    <property type="entry name" value="PROKAR_LIPOPROTEIN"/>
    <property type="match status" value="1"/>
</dbReference>
<dbReference type="Proteomes" id="UP001429354">
    <property type="component" value="Unassembled WGS sequence"/>
</dbReference>
<dbReference type="EMBL" id="QOVG01000003">
    <property type="protein sequence ID" value="NDK38316.1"/>
    <property type="molecule type" value="Genomic_DNA"/>
</dbReference>
<evidence type="ECO:0008006" key="4">
    <source>
        <dbReference type="Google" id="ProtNLM"/>
    </source>
</evidence>
<sequence>MGQARRWAAVAGLLLACSIVPVAAQEHAGIAENEVLVVEEEEGGRYWSRDFNVASSPAPQYPRAALIAGLTGCVNIGFVIQPDGSTSGHRLLIGKASFTGGRRQSAVIGQFAQATVDMLKTFRYQPGPENPRRLRGFASVFTDFTLDTGNDSGSQCKIDDLKAFMQAAANKPLPH</sequence>
<dbReference type="Gene3D" id="3.30.1150.10">
    <property type="match status" value="1"/>
</dbReference>
<keyword evidence="3" id="KW-1185">Reference proteome</keyword>
<comment type="caution">
    <text evidence="2">The sequence shown here is derived from an EMBL/GenBank/DDBJ whole genome shotgun (WGS) entry which is preliminary data.</text>
</comment>
<evidence type="ECO:0000256" key="1">
    <source>
        <dbReference type="SAM" id="SignalP"/>
    </source>
</evidence>
<organism evidence="2 3">
    <name type="scientific">Pseudoxanthomonas gei</name>
    <dbReference type="NCBI Taxonomy" id="1383030"/>
    <lineage>
        <taxon>Bacteria</taxon>
        <taxon>Pseudomonadati</taxon>
        <taxon>Pseudomonadota</taxon>
        <taxon>Gammaproteobacteria</taxon>
        <taxon>Lysobacterales</taxon>
        <taxon>Lysobacteraceae</taxon>
        <taxon>Pseudoxanthomonas</taxon>
    </lineage>
</organism>
<protein>
    <recommendedName>
        <fullName evidence="4">TonB C-terminal domain-containing protein</fullName>
    </recommendedName>
</protein>
<reference evidence="2 3" key="1">
    <citation type="submission" date="2018-07" db="EMBL/GenBank/DDBJ databases">
        <title>Whole genome Sequencing of Pseudoxanthomonas gei KCTC 32298 (T).</title>
        <authorList>
            <person name="Kumar S."/>
            <person name="Bansal K."/>
            <person name="Kaur A."/>
            <person name="Patil P."/>
            <person name="Sharma S."/>
            <person name="Patil P.B."/>
        </authorList>
    </citation>
    <scope>NUCLEOTIDE SEQUENCE [LARGE SCALE GENOMIC DNA]</scope>
    <source>
        <strain evidence="2 3">KCTC 32298</strain>
    </source>
</reference>
<dbReference type="SUPFAM" id="SSF74653">
    <property type="entry name" value="TolA/TonB C-terminal domain"/>
    <property type="match status" value="1"/>
</dbReference>
<feature type="signal peptide" evidence="1">
    <location>
        <begin position="1"/>
        <end position="23"/>
    </location>
</feature>
<keyword evidence="1" id="KW-0732">Signal</keyword>
<name>A0ABX0AA09_9GAMM</name>
<gene>
    <name evidence="2" type="ORF">DT603_05605</name>
</gene>
<feature type="chain" id="PRO_5047032611" description="TonB C-terminal domain-containing protein" evidence="1">
    <location>
        <begin position="24"/>
        <end position="175"/>
    </location>
</feature>
<proteinExistence type="predicted"/>
<evidence type="ECO:0000313" key="3">
    <source>
        <dbReference type="Proteomes" id="UP001429354"/>
    </source>
</evidence>
<accession>A0ABX0AA09</accession>